<evidence type="ECO:0000313" key="12">
    <source>
        <dbReference type="EMBL" id="OQR81868.1"/>
    </source>
</evidence>
<organism evidence="12 13">
    <name type="scientific">Thraustotheca clavata</name>
    <dbReference type="NCBI Taxonomy" id="74557"/>
    <lineage>
        <taxon>Eukaryota</taxon>
        <taxon>Sar</taxon>
        <taxon>Stramenopiles</taxon>
        <taxon>Oomycota</taxon>
        <taxon>Saprolegniomycetes</taxon>
        <taxon>Saprolegniales</taxon>
        <taxon>Achlyaceae</taxon>
        <taxon>Thraustotheca</taxon>
    </lineage>
</organism>
<evidence type="ECO:0000256" key="1">
    <source>
        <dbReference type="ARBA" id="ARBA00004604"/>
    </source>
</evidence>
<dbReference type="GO" id="GO:0051731">
    <property type="term" value="F:polynucleotide 5'-hydroxyl-kinase activity"/>
    <property type="evidence" value="ECO:0007669"/>
    <property type="project" value="InterPro"/>
</dbReference>
<proteinExistence type="inferred from homology"/>
<dbReference type="Pfam" id="PF16575">
    <property type="entry name" value="CLP1_P"/>
    <property type="match status" value="1"/>
</dbReference>
<dbReference type="Gene3D" id="3.40.50.300">
    <property type="entry name" value="P-loop containing nucleotide triphosphate hydrolases"/>
    <property type="match status" value="1"/>
</dbReference>
<comment type="similarity">
    <text evidence="2">Belongs to the Clp1 family. NOL9/GRC3 subfamily.</text>
</comment>
<feature type="region of interest" description="Disordered" evidence="10">
    <location>
        <begin position="1269"/>
        <end position="1289"/>
    </location>
</feature>
<keyword evidence="7" id="KW-0067">ATP-binding</keyword>
<dbReference type="SUPFAM" id="SSF52540">
    <property type="entry name" value="P-loop containing nucleoside triphosphate hydrolases"/>
    <property type="match status" value="1"/>
</dbReference>
<dbReference type="InterPro" id="IPR057570">
    <property type="entry name" value="NOL9_C"/>
</dbReference>
<dbReference type="Proteomes" id="UP000243217">
    <property type="component" value="Unassembled WGS sequence"/>
</dbReference>
<dbReference type="GO" id="GO:0005524">
    <property type="term" value="F:ATP binding"/>
    <property type="evidence" value="ECO:0007669"/>
    <property type="project" value="UniProtKB-KW"/>
</dbReference>
<evidence type="ECO:0000256" key="8">
    <source>
        <dbReference type="ARBA" id="ARBA00023242"/>
    </source>
</evidence>
<evidence type="ECO:0000259" key="11">
    <source>
        <dbReference type="PROSITE" id="PS50222"/>
    </source>
</evidence>
<keyword evidence="13" id="KW-1185">Reference proteome</keyword>
<dbReference type="InterPro" id="IPR032319">
    <property type="entry name" value="CLP1_P"/>
</dbReference>
<sequence>MYCVTDDKVGIIASERLVILGMEEDEQLVAAGMVHLRVFQGQVSTMGFDMPPGMYFDLYSPRWSNLMTLKASSKGSLYHAPCTALTCQRWAMNHVGDLLNEQDENEADTIARDIASRFPVVIVLRAMKLTYGNLATYFDGQTSLVRLPGFKFIRYVHTAMEKPSKPSRKKLKMQMESNTSPHDGTALFESISSLEPNALREMVLPSSWHETAVKICSNFTSSIETRKVLVCGAKGVGKSTYTQFLVNRFLESYRVVAYIDTDVGQPELGAPGVLSLHYITDPILGPSFTHMQPAYRSYYFGFSSPKADPQHYMQAIGALIEAYTLRDCTIPLVINTDGWIKSMGYDLLQSIIDCAAPQHIVQVVAMSKAKSFDIPPSPKWTLHPIDMWDSTPPQPARSSKELRQYRWHSYFLRNTPIENPNELQLSTVHNISEQTRLGRIVSMMYTKQVPYRVPFAAIAVRVAGSSAPPSHILYALNASVVGLCVAPSSTLAAHKKQDTSIPTLLLDNPLLPCVGHGIVRSIDVAQREFHILTPLPLEILKHVNVMVRGHLSLSFQLLDQNGVLGHTPYAVVDVLASEGTGASLMESRNNLKLPMSWIDTLTQVPVQDILSSDELELLELEFKFYDVRHRNSLDKLQATKLFEKYMPQLTGEELQTILALKEGHGTFQLSLLEYTQIQAAKKYDLEIADEDDLKRHFTVLDYHGNGSLVADEILDALERTGDPGVNILKNAVASAANMVTDGKITFAIFRQAIHEMNRATEAKIASESLRLYQLRDKIHHQKKVQRGVPKQLSSIEIEFNILQAQIERQKKGLITVQNDIFSKIYAAILAQYICETSVLRSFQAFFNHLHTEDSHLFRHGLERSGRMVDVHPSFLLYPGPAIENSSEYTELCNFMAPDLVYDSHGNGPVFTNRAYRKIFIAYCLLGSLTNFQTISRSNFIRFIKDCALTELENASPLRDPDIDTCFVLATRNNAVVHPKASPHQQFGPRGNHFHFQPVPHVFQPIVVSEEYLNDSPATVRGGSGMNFEQWVYGATLVLQRCLHLEELPTGDEQENLFRNYILPKAKQIEIQTMGPEISQPQVMQFIRQHVWPLKQVFSHFGGHSLSHIELGSQLSLHNFLLFARCFDILRSTKENNPRNEHGHLRQLSLHEVVQEYNAAKLDIGFSKAESRESLDLNFHEFLRCIQRLAMAMGHSLNPLDSVNLTSPSLVSSFRYLRAELNTRDQAMDQVHLFKHARHLHVRDFHFSTAVEIMQGRTMSNLIEQQRTPRPLPPLHLQPAPVEKNTMDSPRRAKDYIQSTTKKCLTPRQTHLPIVSSPRYSATRPFSLGGSPHIRTIRSPSVALYAKVSPIKPQTRPPSIDTRNQLEYDEYQIPPLSSRERSRTPYQTTTIVQAYHCCNN</sequence>
<name>A0A1V9Y874_9STRA</name>
<evidence type="ECO:0000313" key="13">
    <source>
        <dbReference type="Proteomes" id="UP000243217"/>
    </source>
</evidence>
<dbReference type="PANTHER" id="PTHR12755:SF3">
    <property type="entry name" value="POLYNUCLEOTIDE 5'-HYDROXYL-KINASE NOL9"/>
    <property type="match status" value="1"/>
</dbReference>
<dbReference type="InterPro" id="IPR027417">
    <property type="entry name" value="P-loop_NTPase"/>
</dbReference>
<comment type="caution">
    <text evidence="12">The sequence shown here is derived from an EMBL/GenBank/DDBJ whole genome shotgun (WGS) entry which is preliminary data.</text>
</comment>
<protein>
    <recommendedName>
        <fullName evidence="9">Polynucleotide 5'-hydroxyl-kinase NOL9</fullName>
    </recommendedName>
</protein>
<evidence type="ECO:0000256" key="5">
    <source>
        <dbReference type="ARBA" id="ARBA00022741"/>
    </source>
</evidence>
<dbReference type="InterPro" id="IPR057573">
    <property type="entry name" value="NOL9_N"/>
</dbReference>
<dbReference type="OrthoDB" id="2405412at2759"/>
<dbReference type="InterPro" id="IPR045116">
    <property type="entry name" value="Clp1/Grc3"/>
</dbReference>
<evidence type="ECO:0000256" key="2">
    <source>
        <dbReference type="ARBA" id="ARBA00011003"/>
    </source>
</evidence>
<dbReference type="InterPro" id="IPR002048">
    <property type="entry name" value="EF_hand_dom"/>
</dbReference>
<accession>A0A1V9Y874</accession>
<dbReference type="EMBL" id="JNBS01004880">
    <property type="protein sequence ID" value="OQR81868.1"/>
    <property type="molecule type" value="Genomic_DNA"/>
</dbReference>
<comment type="subcellular location">
    <subcellularLocation>
        <location evidence="1">Nucleus</location>
        <location evidence="1">Nucleolus</location>
    </subcellularLocation>
</comment>
<reference evidence="12 13" key="1">
    <citation type="journal article" date="2014" name="Genome Biol. Evol.">
        <title>The secreted proteins of Achlya hypogyna and Thraustotheca clavata identify the ancestral oomycete secretome and reveal gene acquisitions by horizontal gene transfer.</title>
        <authorList>
            <person name="Misner I."/>
            <person name="Blouin N."/>
            <person name="Leonard G."/>
            <person name="Richards T.A."/>
            <person name="Lane C.E."/>
        </authorList>
    </citation>
    <scope>NUCLEOTIDE SEQUENCE [LARGE SCALE GENOMIC DNA]</scope>
    <source>
        <strain evidence="12 13">ATCC 34112</strain>
    </source>
</reference>
<keyword evidence="6" id="KW-0418">Kinase</keyword>
<evidence type="ECO:0000256" key="9">
    <source>
        <dbReference type="ARBA" id="ARBA00071212"/>
    </source>
</evidence>
<feature type="domain" description="EF-hand" evidence="11">
    <location>
        <begin position="688"/>
        <end position="723"/>
    </location>
</feature>
<gene>
    <name evidence="12" type="ORF">THRCLA_11327</name>
</gene>
<dbReference type="STRING" id="74557.A0A1V9Y874"/>
<keyword evidence="8" id="KW-0539">Nucleus</keyword>
<evidence type="ECO:0000256" key="4">
    <source>
        <dbReference type="ARBA" id="ARBA00022679"/>
    </source>
</evidence>
<evidence type="ECO:0000256" key="6">
    <source>
        <dbReference type="ARBA" id="ARBA00022777"/>
    </source>
</evidence>
<dbReference type="Pfam" id="PF25467">
    <property type="entry name" value="NOL9_C"/>
    <property type="match status" value="1"/>
</dbReference>
<dbReference type="InterPro" id="IPR011992">
    <property type="entry name" value="EF-hand-dom_pair"/>
</dbReference>
<dbReference type="Pfam" id="PF24419">
    <property type="entry name" value="Cupin_NOL9"/>
    <property type="match status" value="1"/>
</dbReference>
<keyword evidence="5" id="KW-0547">Nucleotide-binding</keyword>
<evidence type="ECO:0000256" key="10">
    <source>
        <dbReference type="SAM" id="MobiDB-lite"/>
    </source>
</evidence>
<dbReference type="PANTHER" id="PTHR12755">
    <property type="entry name" value="CLEAVAGE/POLYADENYLATION FACTOR IA SUBUNIT CLP1P"/>
    <property type="match status" value="1"/>
</dbReference>
<evidence type="ECO:0000256" key="7">
    <source>
        <dbReference type="ARBA" id="ARBA00022840"/>
    </source>
</evidence>
<dbReference type="SUPFAM" id="SSF47473">
    <property type="entry name" value="EF-hand"/>
    <property type="match status" value="1"/>
</dbReference>
<dbReference type="GO" id="GO:0000448">
    <property type="term" value="P:cleavage in ITS2 between 5.8S rRNA and LSU-rRNA of tricistronic rRNA transcript (SSU-rRNA, 5.8S rRNA, LSU-rRNA)"/>
    <property type="evidence" value="ECO:0007669"/>
    <property type="project" value="TreeGrafter"/>
</dbReference>
<dbReference type="GO" id="GO:0005509">
    <property type="term" value="F:calcium ion binding"/>
    <property type="evidence" value="ECO:0007669"/>
    <property type="project" value="InterPro"/>
</dbReference>
<dbReference type="PROSITE" id="PS50222">
    <property type="entry name" value="EF_HAND_2"/>
    <property type="match status" value="1"/>
</dbReference>
<dbReference type="GO" id="GO:0005730">
    <property type="term" value="C:nucleolus"/>
    <property type="evidence" value="ECO:0007669"/>
    <property type="project" value="UniProtKB-SubCell"/>
</dbReference>
<dbReference type="Gene3D" id="1.10.238.10">
    <property type="entry name" value="EF-hand"/>
    <property type="match status" value="1"/>
</dbReference>
<keyword evidence="3" id="KW-0698">rRNA processing</keyword>
<evidence type="ECO:0000256" key="3">
    <source>
        <dbReference type="ARBA" id="ARBA00022552"/>
    </source>
</evidence>
<keyword evidence="4" id="KW-0808">Transferase</keyword>